<keyword evidence="8" id="KW-1185">Reference proteome</keyword>
<dbReference type="EMBL" id="BSFQ01000004">
    <property type="protein sequence ID" value="GLL10190.1"/>
    <property type="molecule type" value="Genomic_DNA"/>
</dbReference>
<dbReference type="GO" id="GO:0046677">
    <property type="term" value="P:response to antibiotic"/>
    <property type="evidence" value="ECO:0007669"/>
    <property type="project" value="InterPro"/>
</dbReference>
<proteinExistence type="predicted"/>
<dbReference type="PRINTS" id="PR00400">
    <property type="entry name" value="TETREPRESSOR"/>
</dbReference>
<feature type="domain" description="HTH tetR-type" evidence="6">
    <location>
        <begin position="21"/>
        <end position="81"/>
    </location>
</feature>
<organism evidence="7 8">
    <name type="scientific">Pseudonocardia halophobica</name>
    <dbReference type="NCBI Taxonomy" id="29401"/>
    <lineage>
        <taxon>Bacteria</taxon>
        <taxon>Bacillati</taxon>
        <taxon>Actinomycetota</taxon>
        <taxon>Actinomycetes</taxon>
        <taxon>Pseudonocardiales</taxon>
        <taxon>Pseudonocardiaceae</taxon>
        <taxon>Pseudonocardia</taxon>
    </lineage>
</organism>
<keyword evidence="4" id="KW-0804">Transcription</keyword>
<dbReference type="InterPro" id="IPR004111">
    <property type="entry name" value="Repressor_TetR_C"/>
</dbReference>
<evidence type="ECO:0000256" key="5">
    <source>
        <dbReference type="PROSITE-ProRule" id="PRU00335"/>
    </source>
</evidence>
<dbReference type="InterPro" id="IPR036271">
    <property type="entry name" value="Tet_transcr_reg_TetR-rel_C_sf"/>
</dbReference>
<dbReference type="InterPro" id="IPR009057">
    <property type="entry name" value="Homeodomain-like_sf"/>
</dbReference>
<dbReference type="InterPro" id="IPR050109">
    <property type="entry name" value="HTH-type_TetR-like_transc_reg"/>
</dbReference>
<evidence type="ECO:0000256" key="3">
    <source>
        <dbReference type="ARBA" id="ARBA00023125"/>
    </source>
</evidence>
<evidence type="ECO:0000259" key="6">
    <source>
        <dbReference type="PROSITE" id="PS50977"/>
    </source>
</evidence>
<dbReference type="GO" id="GO:0000976">
    <property type="term" value="F:transcription cis-regulatory region binding"/>
    <property type="evidence" value="ECO:0007669"/>
    <property type="project" value="TreeGrafter"/>
</dbReference>
<dbReference type="InterPro" id="IPR003012">
    <property type="entry name" value="Tet_transcr_reg_TetR"/>
</dbReference>
<protein>
    <submittedName>
        <fullName evidence="7">Transcriptional regulator</fullName>
    </submittedName>
</protein>
<sequence length="239" mass="26464">MEHDLPEPPWRTPRKQPVRRSLSREAIVEAAMGVLRKEGIDGVSMRRVATELSTGAASLYAHVANKDELVELLFDEVAAEIPLPEPDPERWREQLTQLWVDSRAALMRYRDIARAALGSVPFGPNALRVTETTMRLLRLGGVPEQAVAWAADVVGLYVSASAVEGAMRAQREEGHGQWDDQARQMQEFFAALPAERFPTFVSLLPHLTSGTDEERFRFGLELLVSGLAALATGPREEGP</sequence>
<dbReference type="AlphaFoldDB" id="A0A9W6L103"/>
<keyword evidence="3 5" id="KW-0238">DNA-binding</keyword>
<name>A0A9W6L103_9PSEU</name>
<evidence type="ECO:0000313" key="7">
    <source>
        <dbReference type="EMBL" id="GLL10190.1"/>
    </source>
</evidence>
<gene>
    <name evidence="7" type="ORF">GCM10017577_13300</name>
</gene>
<dbReference type="Pfam" id="PF02909">
    <property type="entry name" value="TetR_C_1"/>
    <property type="match status" value="1"/>
</dbReference>
<dbReference type="RefSeq" id="WP_037040523.1">
    <property type="nucleotide sequence ID" value="NZ_BAAAUZ010000004.1"/>
</dbReference>
<evidence type="ECO:0000256" key="2">
    <source>
        <dbReference type="ARBA" id="ARBA00023015"/>
    </source>
</evidence>
<dbReference type="SUPFAM" id="SSF46689">
    <property type="entry name" value="Homeodomain-like"/>
    <property type="match status" value="1"/>
</dbReference>
<reference evidence="7" key="2">
    <citation type="submission" date="2023-01" db="EMBL/GenBank/DDBJ databases">
        <authorList>
            <person name="Sun Q."/>
            <person name="Evtushenko L."/>
        </authorList>
    </citation>
    <scope>NUCLEOTIDE SEQUENCE</scope>
    <source>
        <strain evidence="7">VKM Ac-1069</strain>
    </source>
</reference>
<dbReference type="GO" id="GO:0003700">
    <property type="term" value="F:DNA-binding transcription factor activity"/>
    <property type="evidence" value="ECO:0007669"/>
    <property type="project" value="TreeGrafter"/>
</dbReference>
<feature type="DNA-binding region" description="H-T-H motif" evidence="5">
    <location>
        <begin position="44"/>
        <end position="63"/>
    </location>
</feature>
<comment type="caution">
    <text evidence="7">The sequence shown here is derived from an EMBL/GenBank/DDBJ whole genome shotgun (WGS) entry which is preliminary data.</text>
</comment>
<reference evidence="7" key="1">
    <citation type="journal article" date="2014" name="Int. J. Syst. Evol. Microbiol.">
        <title>Complete genome sequence of Corynebacterium casei LMG S-19264T (=DSM 44701T), isolated from a smear-ripened cheese.</title>
        <authorList>
            <consortium name="US DOE Joint Genome Institute (JGI-PGF)"/>
            <person name="Walter F."/>
            <person name="Albersmeier A."/>
            <person name="Kalinowski J."/>
            <person name="Ruckert C."/>
        </authorList>
    </citation>
    <scope>NUCLEOTIDE SEQUENCE</scope>
    <source>
        <strain evidence="7">VKM Ac-1069</strain>
    </source>
</reference>
<dbReference type="Pfam" id="PF00440">
    <property type="entry name" value="TetR_N"/>
    <property type="match status" value="1"/>
</dbReference>
<dbReference type="PROSITE" id="PS50977">
    <property type="entry name" value="HTH_TETR_2"/>
    <property type="match status" value="1"/>
</dbReference>
<evidence type="ECO:0000256" key="4">
    <source>
        <dbReference type="ARBA" id="ARBA00023163"/>
    </source>
</evidence>
<keyword evidence="1" id="KW-0678">Repressor</keyword>
<dbReference type="Proteomes" id="UP001143463">
    <property type="component" value="Unassembled WGS sequence"/>
</dbReference>
<dbReference type="PANTHER" id="PTHR30055">
    <property type="entry name" value="HTH-TYPE TRANSCRIPTIONAL REGULATOR RUTR"/>
    <property type="match status" value="1"/>
</dbReference>
<dbReference type="Gene3D" id="1.10.357.10">
    <property type="entry name" value="Tetracycline Repressor, domain 2"/>
    <property type="match status" value="1"/>
</dbReference>
<dbReference type="InterPro" id="IPR001647">
    <property type="entry name" value="HTH_TetR"/>
</dbReference>
<accession>A0A9W6L103</accession>
<keyword evidence="2" id="KW-0805">Transcription regulation</keyword>
<dbReference type="SUPFAM" id="SSF48498">
    <property type="entry name" value="Tetracyclin repressor-like, C-terminal domain"/>
    <property type="match status" value="1"/>
</dbReference>
<evidence type="ECO:0000256" key="1">
    <source>
        <dbReference type="ARBA" id="ARBA00022491"/>
    </source>
</evidence>
<dbReference type="PANTHER" id="PTHR30055:SF151">
    <property type="entry name" value="TRANSCRIPTIONAL REGULATORY PROTEIN"/>
    <property type="match status" value="1"/>
</dbReference>
<evidence type="ECO:0000313" key="8">
    <source>
        <dbReference type="Proteomes" id="UP001143463"/>
    </source>
</evidence>
<dbReference type="GO" id="GO:0045892">
    <property type="term" value="P:negative regulation of DNA-templated transcription"/>
    <property type="evidence" value="ECO:0007669"/>
    <property type="project" value="InterPro"/>
</dbReference>